<organism evidence="1 2">
    <name type="scientific">Stylophora pistillata</name>
    <name type="common">Smooth cauliflower coral</name>
    <dbReference type="NCBI Taxonomy" id="50429"/>
    <lineage>
        <taxon>Eukaryota</taxon>
        <taxon>Metazoa</taxon>
        <taxon>Cnidaria</taxon>
        <taxon>Anthozoa</taxon>
        <taxon>Hexacorallia</taxon>
        <taxon>Scleractinia</taxon>
        <taxon>Astrocoeniina</taxon>
        <taxon>Pocilloporidae</taxon>
        <taxon>Stylophora</taxon>
    </lineage>
</organism>
<keyword evidence="2" id="KW-1185">Reference proteome</keyword>
<name>A0A2B4RVF0_STYPI</name>
<dbReference type="AlphaFoldDB" id="A0A2B4RVF0"/>
<sequence>MAVNSEDSSHDLYAVQLYDPEYLRPRTTEEHGLHLPEKNTFTIHVDPNMLDDNKEYSVPKRLEHLEQRLHGGKRREKRGTFRKENLLLVDLERTNALSELITGEIPVFALKTYKEEGEKRYMEFSLTKNASDNLRQNDQQRRLEVAMKIAFANYLHWSRVYEEIESKTEKSALEIERQEDLEEYLRNPLECKGIVYCYLVIDESQTADKKYQFYIGKAEGEFTKKIKEHNTSGNKPLLELSLQDKALWPPEDQHLKRKFKESLPKSPKKDAKKSDDIHVPKIDYEPKVVVITLDFGYTEKLAERFKSSIDAEDTTEKLAQSYAQYFAAKSPIGLNG</sequence>
<dbReference type="EMBL" id="LSMT01000323">
    <property type="protein sequence ID" value="PFX20298.1"/>
    <property type="molecule type" value="Genomic_DNA"/>
</dbReference>
<evidence type="ECO:0000313" key="2">
    <source>
        <dbReference type="Proteomes" id="UP000225706"/>
    </source>
</evidence>
<gene>
    <name evidence="1" type="ORF">AWC38_SpisGene15266</name>
</gene>
<evidence type="ECO:0000313" key="1">
    <source>
        <dbReference type="EMBL" id="PFX20298.1"/>
    </source>
</evidence>
<accession>A0A2B4RVF0</accession>
<comment type="caution">
    <text evidence="1">The sequence shown here is derived from an EMBL/GenBank/DDBJ whole genome shotgun (WGS) entry which is preliminary data.</text>
</comment>
<proteinExistence type="predicted"/>
<dbReference type="Proteomes" id="UP000225706">
    <property type="component" value="Unassembled WGS sequence"/>
</dbReference>
<dbReference type="OrthoDB" id="5957034at2759"/>
<protein>
    <submittedName>
        <fullName evidence="1">Uncharacterized protein</fullName>
    </submittedName>
</protein>
<reference evidence="2" key="1">
    <citation type="journal article" date="2017" name="bioRxiv">
        <title>Comparative analysis of the genomes of Stylophora pistillata and Acropora digitifera provides evidence for extensive differences between species of corals.</title>
        <authorList>
            <person name="Voolstra C.R."/>
            <person name="Li Y."/>
            <person name="Liew Y.J."/>
            <person name="Baumgarten S."/>
            <person name="Zoccola D."/>
            <person name="Flot J.-F."/>
            <person name="Tambutte S."/>
            <person name="Allemand D."/>
            <person name="Aranda M."/>
        </authorList>
    </citation>
    <scope>NUCLEOTIDE SEQUENCE [LARGE SCALE GENOMIC DNA]</scope>
</reference>